<feature type="transmembrane region" description="Helical" evidence="1">
    <location>
        <begin position="184"/>
        <end position="200"/>
    </location>
</feature>
<dbReference type="Pfam" id="PF14219">
    <property type="entry name" value="DUF4328"/>
    <property type="match status" value="1"/>
</dbReference>
<keyword evidence="4" id="KW-1185">Reference proteome</keyword>
<keyword evidence="1" id="KW-0472">Membrane</keyword>
<evidence type="ECO:0000256" key="1">
    <source>
        <dbReference type="SAM" id="Phobius"/>
    </source>
</evidence>
<evidence type="ECO:0000313" key="4">
    <source>
        <dbReference type="Proteomes" id="UP000518300"/>
    </source>
</evidence>
<reference evidence="3 4" key="1">
    <citation type="submission" date="2020-04" db="EMBL/GenBank/DDBJ databases">
        <title>Draft genome of Pyxidicoccus fallax type strain.</title>
        <authorList>
            <person name="Whitworth D.E."/>
        </authorList>
    </citation>
    <scope>NUCLEOTIDE SEQUENCE [LARGE SCALE GENOMIC DNA]</scope>
    <source>
        <strain evidence="3 4">DSM 14698</strain>
    </source>
</reference>
<dbReference type="AlphaFoldDB" id="A0A848LXZ8"/>
<feature type="transmembrane region" description="Helical" evidence="1">
    <location>
        <begin position="109"/>
        <end position="132"/>
    </location>
</feature>
<feature type="domain" description="DUF4328" evidence="2">
    <location>
        <begin position="100"/>
        <end position="245"/>
    </location>
</feature>
<evidence type="ECO:0000313" key="3">
    <source>
        <dbReference type="EMBL" id="NMO22696.1"/>
    </source>
</evidence>
<feature type="transmembrane region" description="Helical" evidence="1">
    <location>
        <begin position="221"/>
        <end position="242"/>
    </location>
</feature>
<dbReference type="InterPro" id="IPR025565">
    <property type="entry name" value="DUF4328"/>
</dbReference>
<sequence>MQPELAVPEPLPAAACAEHPDAPSQRTCPRCGRFACERCLLPTSEVCLDCQRRQLQALPSAAPRARWAERMLWVRAATAAASVMMDVWLHARLEDGFSSVEDATTYDTLAALVAVPTLLSMVLSAVFFLRWLRLSIQTAATMGLSQESISWATWCWFIPLANFIKPYEVVRDLRRNLGGPAGTGLLQGWWAAWVAMNILNRVSDMMSRRAEQDGAAFSSSLVAGIALELVVLVAAVLCIQVIRQVQVLLDDRVADFTRAPAEVRP</sequence>
<dbReference type="Proteomes" id="UP000518300">
    <property type="component" value="Unassembled WGS sequence"/>
</dbReference>
<organism evidence="3 4">
    <name type="scientific">Pyxidicoccus fallax</name>
    <dbReference type="NCBI Taxonomy" id="394095"/>
    <lineage>
        <taxon>Bacteria</taxon>
        <taxon>Pseudomonadati</taxon>
        <taxon>Myxococcota</taxon>
        <taxon>Myxococcia</taxon>
        <taxon>Myxococcales</taxon>
        <taxon>Cystobacterineae</taxon>
        <taxon>Myxococcaceae</taxon>
        <taxon>Pyxidicoccus</taxon>
    </lineage>
</organism>
<gene>
    <name evidence="3" type="ORF">HG543_48750</name>
</gene>
<dbReference type="RefSeq" id="WP_169351822.1">
    <property type="nucleotide sequence ID" value="NZ_JABBJJ010000459.1"/>
</dbReference>
<name>A0A848LXZ8_9BACT</name>
<feature type="transmembrane region" description="Helical" evidence="1">
    <location>
        <begin position="72"/>
        <end position="89"/>
    </location>
</feature>
<accession>A0A848LXZ8</accession>
<comment type="caution">
    <text evidence="3">The sequence shown here is derived from an EMBL/GenBank/DDBJ whole genome shotgun (WGS) entry which is preliminary data.</text>
</comment>
<evidence type="ECO:0000259" key="2">
    <source>
        <dbReference type="Pfam" id="PF14219"/>
    </source>
</evidence>
<keyword evidence="1" id="KW-1133">Transmembrane helix</keyword>
<keyword evidence="1" id="KW-0812">Transmembrane</keyword>
<proteinExistence type="predicted"/>
<dbReference type="EMBL" id="JABBJJ010000459">
    <property type="protein sequence ID" value="NMO22696.1"/>
    <property type="molecule type" value="Genomic_DNA"/>
</dbReference>
<protein>
    <submittedName>
        <fullName evidence="3">DUF4328 domain-containing protein</fullName>
    </submittedName>
</protein>